<accession>A0A7C3IE10</accession>
<dbReference type="SUPFAM" id="SSF55073">
    <property type="entry name" value="Nucleotide cyclase"/>
    <property type="match status" value="1"/>
</dbReference>
<name>A0A7C3IE10_9SPIR</name>
<dbReference type="EMBL" id="DSVL01000220">
    <property type="protein sequence ID" value="HFH29283.1"/>
    <property type="molecule type" value="Genomic_DNA"/>
</dbReference>
<reference evidence="2" key="1">
    <citation type="journal article" date="2020" name="mSystems">
        <title>Genome- and Community-Level Interaction Insights into Carbon Utilization and Element Cycling Functions of Hydrothermarchaeota in Hydrothermal Sediment.</title>
        <authorList>
            <person name="Zhou Z."/>
            <person name="Liu Y."/>
            <person name="Xu W."/>
            <person name="Pan J."/>
            <person name="Luo Z.H."/>
            <person name="Li M."/>
        </authorList>
    </citation>
    <scope>NUCLEOTIDE SEQUENCE [LARGE SCALE GENOMIC DNA]</scope>
    <source>
        <strain evidence="2">SpSt-503</strain>
    </source>
</reference>
<dbReference type="AlphaFoldDB" id="A0A7C3IE10"/>
<proteinExistence type="predicted"/>
<dbReference type="InterPro" id="IPR029787">
    <property type="entry name" value="Nucleotide_cyclase"/>
</dbReference>
<sequence>MKRLKLVPFAAALLISGLYTASLRDLPLGALYDILMNLRPSVEAPADLVVIDTSGEASPALSSDDAIRILLVLSAMESPLAVFQTNVHLPDESQSFSSAERTQVVQKEFSRIQKNITNLFDGIRLGSVRPQDAQRYVQDVNALVEESKNRLLLTIAESGTTRDLELEKARSLFHRVILCDDLVWGASAGSALEVWGGQAVYSKVDRDADGGLRRMYPVRDLPNKRLIHAGMALLINSIGGDAKIDRTETGLQIGTDQEQYVLPLDSQGRLLLHRPESYKTISIKDILAYQEQEKKLYEALKEMERSGYFIHLDALQYPTTLYEYAQSLEMEVLDSPLPDRLRQWREARQAFYRAATDFLQGPAEKTILAGYEGLLKTESLQEGGKERIASLKELASQSFSWARKAHGELMDLKTQLESVLQGGYCIIGPASGDAEATVSLLSTILSRSFIHPGKPLYLFLASTAIIVLLYIATAVFSPLWFFVFSVILAILGFLITAGLFVIGGYWYAPLLLVTVVLGTAILYEAEQVLYLIYMRRHQELALKYRMSPPAFKAVVHHIPLKDLASVPTPLDIQEAEALILCVRHASFFGDGPASPLQAFAQDVKRFRQTSADLIKQYGGTILWMDGEVLFAAFGFPPRNSVPAWNPAKEALEAGRSIVSAFPDEPVTVGMDYGPAAFYFDVLSGYSALGRVSIHARVLSGLAGRYQVRLLCTEAALNFLQAGIDEPLGHNRIDILVDKQEGRDIAFFAIPYNGRSGS</sequence>
<keyword evidence="1" id="KW-0812">Transmembrane</keyword>
<evidence type="ECO:0008006" key="3">
    <source>
        <dbReference type="Google" id="ProtNLM"/>
    </source>
</evidence>
<evidence type="ECO:0000256" key="1">
    <source>
        <dbReference type="SAM" id="Phobius"/>
    </source>
</evidence>
<gene>
    <name evidence="2" type="ORF">ENS59_07190</name>
</gene>
<keyword evidence="1" id="KW-1133">Transmembrane helix</keyword>
<feature type="transmembrane region" description="Helical" evidence="1">
    <location>
        <begin position="479"/>
        <end position="502"/>
    </location>
</feature>
<protein>
    <recommendedName>
        <fullName evidence="3">CHASE2 domain-containing protein</fullName>
    </recommendedName>
</protein>
<evidence type="ECO:0000313" key="2">
    <source>
        <dbReference type="EMBL" id="HFH29283.1"/>
    </source>
</evidence>
<organism evidence="2">
    <name type="scientific">Gracilinema caldarium</name>
    <dbReference type="NCBI Taxonomy" id="215591"/>
    <lineage>
        <taxon>Bacteria</taxon>
        <taxon>Pseudomonadati</taxon>
        <taxon>Spirochaetota</taxon>
        <taxon>Spirochaetia</taxon>
        <taxon>Spirochaetales</taxon>
        <taxon>Breznakiellaceae</taxon>
        <taxon>Gracilinema</taxon>
    </lineage>
</organism>
<feature type="transmembrane region" description="Helical" evidence="1">
    <location>
        <begin position="508"/>
        <end position="533"/>
    </location>
</feature>
<feature type="transmembrane region" description="Helical" evidence="1">
    <location>
        <begin position="455"/>
        <end position="472"/>
    </location>
</feature>
<comment type="caution">
    <text evidence="2">The sequence shown here is derived from an EMBL/GenBank/DDBJ whole genome shotgun (WGS) entry which is preliminary data.</text>
</comment>
<dbReference type="Gene3D" id="3.30.70.1230">
    <property type="entry name" value="Nucleotide cyclase"/>
    <property type="match status" value="1"/>
</dbReference>
<keyword evidence="1" id="KW-0472">Membrane</keyword>